<organism evidence="4 5">
    <name type="scientific">Rubroshorea leprosula</name>
    <dbReference type="NCBI Taxonomy" id="152421"/>
    <lineage>
        <taxon>Eukaryota</taxon>
        <taxon>Viridiplantae</taxon>
        <taxon>Streptophyta</taxon>
        <taxon>Embryophyta</taxon>
        <taxon>Tracheophyta</taxon>
        <taxon>Spermatophyta</taxon>
        <taxon>Magnoliopsida</taxon>
        <taxon>eudicotyledons</taxon>
        <taxon>Gunneridae</taxon>
        <taxon>Pentapetalae</taxon>
        <taxon>rosids</taxon>
        <taxon>malvids</taxon>
        <taxon>Malvales</taxon>
        <taxon>Dipterocarpaceae</taxon>
        <taxon>Rubroshorea</taxon>
    </lineage>
</organism>
<accession>A0AAV5HXK7</accession>
<dbReference type="Proteomes" id="UP001054252">
    <property type="component" value="Unassembled WGS sequence"/>
</dbReference>
<dbReference type="InterPro" id="IPR026960">
    <property type="entry name" value="RVT-Znf"/>
</dbReference>
<proteinExistence type="predicted"/>
<gene>
    <name evidence="4" type="ORF">SLEP1_g3851</name>
</gene>
<dbReference type="PANTHER" id="PTHR47074:SF48">
    <property type="entry name" value="POLYNUCLEOTIDYL TRANSFERASE, RIBONUCLEASE H-LIKE SUPERFAMILY PROTEIN"/>
    <property type="match status" value="1"/>
</dbReference>
<dbReference type="InterPro" id="IPR036397">
    <property type="entry name" value="RNaseH_sf"/>
</dbReference>
<evidence type="ECO:0000313" key="4">
    <source>
        <dbReference type="EMBL" id="GKU89755.1"/>
    </source>
</evidence>
<reference evidence="4 5" key="1">
    <citation type="journal article" date="2021" name="Commun. Biol.">
        <title>The genome of Shorea leprosula (Dipterocarpaceae) highlights the ecological relevance of drought in aseasonal tropical rainforests.</title>
        <authorList>
            <person name="Ng K.K.S."/>
            <person name="Kobayashi M.J."/>
            <person name="Fawcett J.A."/>
            <person name="Hatakeyama M."/>
            <person name="Paape T."/>
            <person name="Ng C.H."/>
            <person name="Ang C.C."/>
            <person name="Tnah L.H."/>
            <person name="Lee C.T."/>
            <person name="Nishiyama T."/>
            <person name="Sese J."/>
            <person name="O'Brien M.J."/>
            <person name="Copetti D."/>
            <person name="Mohd Noor M.I."/>
            <person name="Ong R.C."/>
            <person name="Putra M."/>
            <person name="Sireger I.Z."/>
            <person name="Indrioko S."/>
            <person name="Kosugi Y."/>
            <person name="Izuno A."/>
            <person name="Isagi Y."/>
            <person name="Lee S.L."/>
            <person name="Shimizu K.K."/>
        </authorList>
    </citation>
    <scope>NUCLEOTIDE SEQUENCE [LARGE SCALE GENOMIC DNA]</scope>
    <source>
        <strain evidence="4">214</strain>
    </source>
</reference>
<evidence type="ECO:0000259" key="2">
    <source>
        <dbReference type="Pfam" id="PF13456"/>
    </source>
</evidence>
<name>A0AAV5HXK7_9ROSI</name>
<dbReference type="GO" id="GO:0004523">
    <property type="term" value="F:RNA-DNA hybrid ribonuclease activity"/>
    <property type="evidence" value="ECO:0007669"/>
    <property type="project" value="InterPro"/>
</dbReference>
<dbReference type="InterPro" id="IPR002156">
    <property type="entry name" value="RNaseH_domain"/>
</dbReference>
<dbReference type="SUPFAM" id="SSF53098">
    <property type="entry name" value="Ribonuclease H-like"/>
    <property type="match status" value="1"/>
</dbReference>
<dbReference type="CDD" id="cd06222">
    <property type="entry name" value="RNase_H_like"/>
    <property type="match status" value="1"/>
</dbReference>
<dbReference type="Pfam" id="PF13966">
    <property type="entry name" value="zf-RVT"/>
    <property type="match status" value="1"/>
</dbReference>
<dbReference type="Pfam" id="PF13456">
    <property type="entry name" value="RVT_3"/>
    <property type="match status" value="1"/>
</dbReference>
<comment type="caution">
    <text evidence="4">The sequence shown here is derived from an EMBL/GenBank/DDBJ whole genome shotgun (WGS) entry which is preliminary data.</text>
</comment>
<sequence>MADPSVTDLTTVLGERLSLTADKEVTLNLDDGSGVDPTGGGWRGCLVGTVLIKKMRVLAVGPWCFANHVMVLKEAKEGHRVAREELYEVPFWIQIHGLPLDRMMAITGRRVGEALRRLVEVDDGGGNAWGVEYIRMSEAGGAWWLRDSSGNRVTTEARWRRPIPRLGSSSNMETGGLKADSNQRDWGRNGLDSSQNQDEIVPFCGIEQQKLSVAQQPILQVQDSRRGKGGVKDFVSISVGVPVEVSPLQAQSSNISNPGSSNVEGGPVFFFQSSQCTTSPKTRTWKKEARECKSVPSHFKSVVQRMKRKDNTVQEDDLELGCYEKRSKGEGGDVRSLIELVGLKKLAVVFLCETLLDRRGMDRIRQRLRFHNCFTVDKIGRSGGLAMLWTSEVSLSLLSYSTNHIDIEVEEIREKLDRGLATARWHDTFPHAIVRLLTPLAFDHKPLWIRIDGRRDRRNRHRKRFRFEEMWLRDYRCQEVVQASWKSIEGIGDWGCLLHKMKEFERLSHHQDLALAAKEERCVLNELEEWLEREEIMWRQRSRDIWIQEGDRNTCFFHRRATKRNDRNRVEKLMKDTREWTSSFGEVKVVVTEYFTHLFTSTDPTNLALVTDCLKPCVQDGDNSFLLHELTEVEVTKALFQMHPSKSPGPDSLSPIFFQRFWVPVKDDIVQPCLQYLNQGIPFLDDLNLTNIVLIPKCPEPKAMGDLRPISLCNVIYRVLAKVLANRFKKRRKRGWQAIKLAMSKAFDRVEWPYLVAVMKALGFAERWISLIMGCVTSVQPYNNDKGCREEKDVACNVPSIARDRVTGILGMKELSSPGRYLGFPAQVSKAKARAFSDLKSKFRARICDWRKQPLSKAGREIHWIKWRKLATPKKMGGLGFRALHEFNLAMLGKQGWRLLVNPDSLVAQLLKAKYYPRSDLLHAGLKPSCSFTWRSICSATTLLRQGQFYVQSPPPADYELRYVCDLIDADSHYWKHYLIRAISNPHEAQLILSMPLSWLHRDDGWTWRFTRQGSYSVRSVYHRAMAMGGSHAGPSPSSSSFRGGPFWNLDIPEKVRLMIWQAYRNILPTKDNLMRRRVEVDLDYPMCGMEQESVFHCLVACAASRASSRNDALWNDRSPNPQLIIEQSLGFLDEYRRVMALQGRGPSVSHRMETRWTPPVGDHVKINVDGAVLAHQRIYGMGAIAWNSSGAVVAAMSCKGQGIVCAEIAEACCLRKALQWACELSFEKVIMESDCASLVTAMNSFLSGINSSLGTVLSDCKLLMASINNCHVKFIRRVGNSMAHELARRALHAKDDEYWTSEVPPFLAHIVSKEMP</sequence>
<dbReference type="Gene3D" id="3.30.420.10">
    <property type="entry name" value="Ribonuclease H-like superfamily/Ribonuclease H"/>
    <property type="match status" value="1"/>
</dbReference>
<dbReference type="InterPro" id="IPR052929">
    <property type="entry name" value="RNase_H-like_EbsB-rel"/>
</dbReference>
<protein>
    <recommendedName>
        <fullName evidence="6">RNase H type-1 domain-containing protein</fullName>
    </recommendedName>
</protein>
<dbReference type="GO" id="GO:0003676">
    <property type="term" value="F:nucleic acid binding"/>
    <property type="evidence" value="ECO:0007669"/>
    <property type="project" value="InterPro"/>
</dbReference>
<dbReference type="InterPro" id="IPR012337">
    <property type="entry name" value="RNaseH-like_sf"/>
</dbReference>
<evidence type="ECO:0000313" key="5">
    <source>
        <dbReference type="Proteomes" id="UP001054252"/>
    </source>
</evidence>
<dbReference type="PANTHER" id="PTHR47074">
    <property type="entry name" value="BNAC02G40300D PROTEIN"/>
    <property type="match status" value="1"/>
</dbReference>
<dbReference type="EMBL" id="BPVZ01000003">
    <property type="protein sequence ID" value="GKU89755.1"/>
    <property type="molecule type" value="Genomic_DNA"/>
</dbReference>
<dbReference type="InterPro" id="IPR043502">
    <property type="entry name" value="DNA/RNA_pol_sf"/>
</dbReference>
<feature type="domain" description="RNase H type-1" evidence="2">
    <location>
        <begin position="1168"/>
        <end position="1291"/>
    </location>
</feature>
<feature type="region of interest" description="Disordered" evidence="1">
    <location>
        <begin position="164"/>
        <end position="185"/>
    </location>
</feature>
<evidence type="ECO:0000259" key="3">
    <source>
        <dbReference type="Pfam" id="PF13966"/>
    </source>
</evidence>
<feature type="domain" description="Reverse transcriptase zinc-binding" evidence="3">
    <location>
        <begin position="1044"/>
        <end position="1106"/>
    </location>
</feature>
<evidence type="ECO:0000256" key="1">
    <source>
        <dbReference type="SAM" id="MobiDB-lite"/>
    </source>
</evidence>
<keyword evidence="5" id="KW-1185">Reference proteome</keyword>
<dbReference type="InterPro" id="IPR044730">
    <property type="entry name" value="RNase_H-like_dom_plant"/>
</dbReference>
<evidence type="ECO:0008006" key="6">
    <source>
        <dbReference type="Google" id="ProtNLM"/>
    </source>
</evidence>
<dbReference type="SUPFAM" id="SSF56672">
    <property type="entry name" value="DNA/RNA polymerases"/>
    <property type="match status" value="1"/>
</dbReference>